<protein>
    <submittedName>
        <fullName evidence="7">FAD-binding protein</fullName>
    </submittedName>
</protein>
<dbReference type="PRINTS" id="PR00411">
    <property type="entry name" value="PNDRDTASEI"/>
</dbReference>
<dbReference type="PANTHER" id="PTHR43400">
    <property type="entry name" value="FUMARATE REDUCTASE"/>
    <property type="match status" value="1"/>
</dbReference>
<sequence>MKNSPSMNRRSFLKGALATGAVATAAVTGAGALAGCAAQPKGSADSTSKGQADGATVYEFEIAPDPIPDSDIAETVDADVVVIGAGFSGLCCALSAAENGASVALLERMDHVSGRGGSIYAMNSKLTKEKGYECSIEEIARRYKRMMGYHSYRVDGRKWMLHFNRSGEAMDWLIDRMTVGSSVGGYDLTPVMEHWYEDPENINGEFPGTHEFLDGPNGKGPDDNPQQDVCDNMALYCEKEGVDIRYETEAKQLVKDGDKVVGVVAKSGDGYVRFNGKKGVVIATGDFGQNKEMLEKLIPWAAHQTEFGGIWNGTGHQMAYWAGAAIDRSETPAPMIFCFQWRSITRQVRAFQGLMVNTDGRRYGNEDNVISHGGLALMHEKGHCAYAIWDNDYANEPQWQNHRYVDGPKVFETPDDVRAYWQTVVDGPGTINMNGSGDIEVKMIKADTVEELVEKLGLPADETLKTIEAYNGYCETGVDEEFGKRADLLLPVKNGPFYGIKCTPWFLTTTGGIRCNEKLQVMNEDDEVIEGLYCLGSTVGDMYCNCYPTNFPGHNLGGTCLTFGYVTGRHLAGAE</sequence>
<comment type="cofactor">
    <cofactor evidence="1">
        <name>FAD</name>
        <dbReference type="ChEBI" id="CHEBI:57692"/>
    </cofactor>
</comment>
<name>A0A2K2U3F7_9ACTN</name>
<reference evidence="7 8" key="1">
    <citation type="journal article" date="2018" name="Int. J. Syst. Evol. Microbiol.">
        <title>Rubneribacter badeniensis gen. nov., sp. nov. and Enteroscipio rubneri gen. nov., sp. nov., new members of the Eggerthellaceae isolated from human faeces.</title>
        <authorList>
            <person name="Danylec N."/>
            <person name="Gobl A."/>
            <person name="Stoll D.A."/>
            <person name="Hetzer B."/>
            <person name="Kulling S.E."/>
            <person name="Huch M."/>
        </authorList>
    </citation>
    <scope>NUCLEOTIDE SEQUENCE [LARGE SCALE GENOMIC DNA]</scope>
    <source>
        <strain evidence="7 8">ResAG-85</strain>
    </source>
</reference>
<evidence type="ECO:0000256" key="3">
    <source>
        <dbReference type="ARBA" id="ARBA00022827"/>
    </source>
</evidence>
<evidence type="ECO:0000256" key="2">
    <source>
        <dbReference type="ARBA" id="ARBA00022630"/>
    </source>
</evidence>
<dbReference type="Proteomes" id="UP000236488">
    <property type="component" value="Unassembled WGS sequence"/>
</dbReference>
<dbReference type="InterPro" id="IPR027477">
    <property type="entry name" value="Succ_DH/fumarate_Rdtase_cat_sf"/>
</dbReference>
<dbReference type="Pfam" id="PF00890">
    <property type="entry name" value="FAD_binding_2"/>
    <property type="match status" value="1"/>
</dbReference>
<dbReference type="GO" id="GO:0008202">
    <property type="term" value="P:steroid metabolic process"/>
    <property type="evidence" value="ECO:0007669"/>
    <property type="project" value="UniProtKB-ARBA"/>
</dbReference>
<accession>A0A2K2U3F7</accession>
<keyword evidence="5" id="KW-0732">Signal</keyword>
<dbReference type="GO" id="GO:0033765">
    <property type="term" value="F:steroid dehydrogenase activity, acting on the CH-CH group of donors"/>
    <property type="evidence" value="ECO:0007669"/>
    <property type="project" value="UniProtKB-ARBA"/>
</dbReference>
<dbReference type="InterPro" id="IPR019546">
    <property type="entry name" value="TAT_signal_bac_arc"/>
</dbReference>
<dbReference type="InterPro" id="IPR006311">
    <property type="entry name" value="TAT_signal"/>
</dbReference>
<gene>
    <name evidence="7" type="ORF">C2L80_09750</name>
</gene>
<evidence type="ECO:0000256" key="5">
    <source>
        <dbReference type="SAM" id="SignalP"/>
    </source>
</evidence>
<dbReference type="Gene3D" id="3.90.700.10">
    <property type="entry name" value="Succinate dehydrogenase/fumarate reductase flavoprotein, catalytic domain"/>
    <property type="match status" value="1"/>
</dbReference>
<dbReference type="InterPro" id="IPR003953">
    <property type="entry name" value="FAD-dep_OxRdtase_2_FAD-bd"/>
</dbReference>
<proteinExistence type="predicted"/>
<feature type="chain" id="PRO_5038946675" evidence="5">
    <location>
        <begin position="26"/>
        <end position="575"/>
    </location>
</feature>
<evidence type="ECO:0000313" key="7">
    <source>
        <dbReference type="EMBL" id="PNV64855.1"/>
    </source>
</evidence>
<keyword evidence="4" id="KW-0560">Oxidoreductase</keyword>
<comment type="caution">
    <text evidence="7">The sequence shown here is derived from an EMBL/GenBank/DDBJ whole genome shotgun (WGS) entry which is preliminary data.</text>
</comment>
<dbReference type="InterPro" id="IPR036188">
    <property type="entry name" value="FAD/NAD-bd_sf"/>
</dbReference>
<dbReference type="SUPFAM" id="SSF51905">
    <property type="entry name" value="FAD/NAD(P)-binding domain"/>
    <property type="match status" value="1"/>
</dbReference>
<feature type="signal peptide" evidence="5">
    <location>
        <begin position="1"/>
        <end position="25"/>
    </location>
</feature>
<dbReference type="Pfam" id="PF10518">
    <property type="entry name" value="TAT_signal"/>
    <property type="match status" value="1"/>
</dbReference>
<dbReference type="PANTHER" id="PTHR43400:SF10">
    <property type="entry name" value="3-OXOSTEROID 1-DEHYDROGENASE"/>
    <property type="match status" value="1"/>
</dbReference>
<dbReference type="SUPFAM" id="SSF56425">
    <property type="entry name" value="Succinate dehydrogenase/fumarate reductase flavoprotein, catalytic domain"/>
    <property type="match status" value="1"/>
</dbReference>
<evidence type="ECO:0000256" key="4">
    <source>
        <dbReference type="ARBA" id="ARBA00023002"/>
    </source>
</evidence>
<keyword evidence="3" id="KW-0274">FAD</keyword>
<dbReference type="EMBL" id="PPEL01000063">
    <property type="protein sequence ID" value="PNV64855.1"/>
    <property type="molecule type" value="Genomic_DNA"/>
</dbReference>
<dbReference type="AlphaFoldDB" id="A0A2K2U3F7"/>
<evidence type="ECO:0000256" key="1">
    <source>
        <dbReference type="ARBA" id="ARBA00001974"/>
    </source>
</evidence>
<evidence type="ECO:0000259" key="6">
    <source>
        <dbReference type="Pfam" id="PF00890"/>
    </source>
</evidence>
<evidence type="ECO:0000313" key="8">
    <source>
        <dbReference type="Proteomes" id="UP000236488"/>
    </source>
</evidence>
<dbReference type="PROSITE" id="PS51318">
    <property type="entry name" value="TAT"/>
    <property type="match status" value="1"/>
</dbReference>
<keyword evidence="8" id="KW-1185">Reference proteome</keyword>
<organism evidence="7 8">
    <name type="scientific">Rubneribacter badeniensis</name>
    <dbReference type="NCBI Taxonomy" id="2070688"/>
    <lineage>
        <taxon>Bacteria</taxon>
        <taxon>Bacillati</taxon>
        <taxon>Actinomycetota</taxon>
        <taxon>Coriobacteriia</taxon>
        <taxon>Eggerthellales</taxon>
        <taxon>Eggerthellaceae</taxon>
        <taxon>Rubneribacter</taxon>
    </lineage>
</organism>
<dbReference type="Gene3D" id="3.50.50.60">
    <property type="entry name" value="FAD/NAD(P)-binding domain"/>
    <property type="match status" value="1"/>
</dbReference>
<dbReference type="InterPro" id="IPR050315">
    <property type="entry name" value="FAD-oxidoreductase_2"/>
</dbReference>
<feature type="domain" description="FAD-dependent oxidoreductase 2 FAD-binding" evidence="6">
    <location>
        <begin position="79"/>
        <end position="542"/>
    </location>
</feature>
<dbReference type="RefSeq" id="WP_087195545.1">
    <property type="nucleotide sequence ID" value="NZ_PPEL01000063.1"/>
</dbReference>
<keyword evidence="2" id="KW-0285">Flavoprotein</keyword>